<evidence type="ECO:0000313" key="14">
    <source>
        <dbReference type="EMBL" id="MBB6039975.1"/>
    </source>
</evidence>
<evidence type="ECO:0000259" key="13">
    <source>
        <dbReference type="PROSITE" id="PS51846"/>
    </source>
</evidence>
<keyword evidence="5" id="KW-0677">Repeat</keyword>
<dbReference type="FunFam" id="3.10.580.10:FF:000002">
    <property type="entry name" value="Magnesium/cobalt efflux protein CorC"/>
    <property type="match status" value="1"/>
</dbReference>
<dbReference type="InterPro" id="IPR016169">
    <property type="entry name" value="FAD-bd_PCMH_sub2"/>
</dbReference>
<dbReference type="Gene3D" id="3.10.580.10">
    <property type="entry name" value="CBS-domain"/>
    <property type="match status" value="1"/>
</dbReference>
<feature type="domain" description="CBS" evidence="12">
    <location>
        <begin position="225"/>
        <end position="285"/>
    </location>
</feature>
<evidence type="ECO:0000256" key="11">
    <source>
        <dbReference type="SAM" id="Phobius"/>
    </source>
</evidence>
<dbReference type="InterPro" id="IPR002550">
    <property type="entry name" value="CNNM"/>
</dbReference>
<dbReference type="InterPro" id="IPR044751">
    <property type="entry name" value="Ion_transp-like_CBS"/>
</dbReference>
<evidence type="ECO:0000256" key="3">
    <source>
        <dbReference type="ARBA" id="ARBA00022475"/>
    </source>
</evidence>
<dbReference type="InterPro" id="IPR036318">
    <property type="entry name" value="FAD-bd_PCMH-like_sf"/>
</dbReference>
<dbReference type="SUPFAM" id="SSF54631">
    <property type="entry name" value="CBS-domain pair"/>
    <property type="match status" value="1"/>
</dbReference>
<evidence type="ECO:0000256" key="10">
    <source>
        <dbReference type="PROSITE-ProRule" id="PRU01193"/>
    </source>
</evidence>
<dbReference type="GO" id="GO:0005886">
    <property type="term" value="C:plasma membrane"/>
    <property type="evidence" value="ECO:0007669"/>
    <property type="project" value="UniProtKB-SubCell"/>
</dbReference>
<comment type="similarity">
    <text evidence="2">Belongs to the UPF0053 family.</text>
</comment>
<dbReference type="Gene3D" id="3.30.465.10">
    <property type="match status" value="1"/>
</dbReference>
<dbReference type="Proteomes" id="UP000548476">
    <property type="component" value="Unassembled WGS sequence"/>
</dbReference>
<feature type="transmembrane region" description="Helical" evidence="11">
    <location>
        <begin position="12"/>
        <end position="30"/>
    </location>
</feature>
<organism evidence="14 15">
    <name type="scientific">Phytomonospora endophytica</name>
    <dbReference type="NCBI Taxonomy" id="714109"/>
    <lineage>
        <taxon>Bacteria</taxon>
        <taxon>Bacillati</taxon>
        <taxon>Actinomycetota</taxon>
        <taxon>Actinomycetes</taxon>
        <taxon>Micromonosporales</taxon>
        <taxon>Micromonosporaceae</taxon>
        <taxon>Phytomonospora</taxon>
    </lineage>
</organism>
<dbReference type="Pfam" id="PF03471">
    <property type="entry name" value="CorC_HlyC"/>
    <property type="match status" value="1"/>
</dbReference>
<evidence type="ECO:0000256" key="9">
    <source>
        <dbReference type="PROSITE-ProRule" id="PRU00703"/>
    </source>
</evidence>
<dbReference type="SMART" id="SM01091">
    <property type="entry name" value="CorC_HlyC"/>
    <property type="match status" value="1"/>
</dbReference>
<feature type="domain" description="CBS" evidence="12">
    <location>
        <begin position="290"/>
        <end position="347"/>
    </location>
</feature>
<protein>
    <submittedName>
        <fullName evidence="14">CBS domain containing-hemolysin-like protein</fullName>
    </submittedName>
</protein>
<accession>A0A841FUE1</accession>
<evidence type="ECO:0000256" key="8">
    <source>
        <dbReference type="ARBA" id="ARBA00023136"/>
    </source>
</evidence>
<dbReference type="CDD" id="cd04590">
    <property type="entry name" value="CBS_pair_CorC_HlyC_assoc"/>
    <property type="match status" value="1"/>
</dbReference>
<keyword evidence="6 10" id="KW-1133">Transmembrane helix</keyword>
<dbReference type="SUPFAM" id="SSF56176">
    <property type="entry name" value="FAD-binding/transporter-associated domain-like"/>
    <property type="match status" value="1"/>
</dbReference>
<feature type="transmembrane region" description="Helical" evidence="11">
    <location>
        <begin position="105"/>
        <end position="128"/>
    </location>
</feature>
<sequence length="452" mass="48539">MVEIDELWLTAIPLLVFVLLTAGNAFFVAAEYSLVTVDRPAIEAAAEAGDRRSRSVSAALRRLSFQLSGAQLGITITALLTGYLAQPAIARLLEPVVGFLGDAGPAVATGLAIVIAMLVSTVFGELVPKNAALARPMAVARATAAPQRVFSLVFGWLITILNGSANWLVRRMGIEPQEELATARSRHELGLLAVTSARAGTLSPEMARLLRRTVRFNEKRAAEAMTPRVDVEALPAEATVADLFAKVAETGHSRFPVYVDTLDNVVGVAAVNDGLSVPPAARAATLVRSVAREPVFVPEQLDLDSLLARLHEMNSDMAVVVDEYGGTDGVVTIEDLVEELVGEIADEHDFDEHDTVDDADTDNYLSTSAEPYEVDGVLRGDELAEQTGFRMPDGPYETLAGFLMSSLGHIPEAGECLEHEGWEFHVVEVERHRIERVVVVPPAGEDEGGEES</sequence>
<evidence type="ECO:0000259" key="12">
    <source>
        <dbReference type="PROSITE" id="PS51371"/>
    </source>
</evidence>
<dbReference type="Pfam" id="PF01595">
    <property type="entry name" value="CNNM"/>
    <property type="match status" value="1"/>
</dbReference>
<keyword evidence="3" id="KW-1003">Cell membrane</keyword>
<dbReference type="PROSITE" id="PS51371">
    <property type="entry name" value="CBS"/>
    <property type="match status" value="2"/>
</dbReference>
<dbReference type="PROSITE" id="PS51846">
    <property type="entry name" value="CNNM"/>
    <property type="match status" value="1"/>
</dbReference>
<keyword evidence="7 9" id="KW-0129">CBS domain</keyword>
<evidence type="ECO:0000256" key="1">
    <source>
        <dbReference type="ARBA" id="ARBA00004651"/>
    </source>
</evidence>
<evidence type="ECO:0000256" key="4">
    <source>
        <dbReference type="ARBA" id="ARBA00022692"/>
    </source>
</evidence>
<dbReference type="AlphaFoldDB" id="A0A841FUE1"/>
<evidence type="ECO:0000313" key="15">
    <source>
        <dbReference type="Proteomes" id="UP000548476"/>
    </source>
</evidence>
<evidence type="ECO:0000256" key="2">
    <source>
        <dbReference type="ARBA" id="ARBA00006337"/>
    </source>
</evidence>
<dbReference type="PANTHER" id="PTHR43099:SF6">
    <property type="entry name" value="UPF0053 PROTEIN RV1842C"/>
    <property type="match status" value="1"/>
</dbReference>
<dbReference type="GO" id="GO:0050660">
    <property type="term" value="F:flavin adenine dinucleotide binding"/>
    <property type="evidence" value="ECO:0007669"/>
    <property type="project" value="InterPro"/>
</dbReference>
<evidence type="ECO:0000256" key="6">
    <source>
        <dbReference type="ARBA" id="ARBA00022989"/>
    </source>
</evidence>
<reference evidence="14 15" key="1">
    <citation type="submission" date="2020-08" db="EMBL/GenBank/DDBJ databases">
        <title>Genomic Encyclopedia of Type Strains, Phase IV (KMG-IV): sequencing the most valuable type-strain genomes for metagenomic binning, comparative biology and taxonomic classification.</title>
        <authorList>
            <person name="Goeker M."/>
        </authorList>
    </citation>
    <scope>NUCLEOTIDE SEQUENCE [LARGE SCALE GENOMIC DNA]</scope>
    <source>
        <strain evidence="14 15">YIM 65646</strain>
    </source>
</reference>
<dbReference type="Pfam" id="PF00571">
    <property type="entry name" value="CBS"/>
    <property type="match status" value="2"/>
</dbReference>
<dbReference type="PANTHER" id="PTHR43099">
    <property type="entry name" value="UPF0053 PROTEIN YRKA"/>
    <property type="match status" value="1"/>
</dbReference>
<feature type="transmembrane region" description="Helical" evidence="11">
    <location>
        <begin position="149"/>
        <end position="169"/>
    </location>
</feature>
<keyword evidence="8 10" id="KW-0472">Membrane</keyword>
<keyword evidence="15" id="KW-1185">Reference proteome</keyword>
<comment type="caution">
    <text evidence="14">The sequence shown here is derived from an EMBL/GenBank/DDBJ whole genome shotgun (WGS) entry which is preliminary data.</text>
</comment>
<proteinExistence type="inferred from homology"/>
<keyword evidence="4 10" id="KW-0812">Transmembrane</keyword>
<evidence type="ECO:0000256" key="5">
    <source>
        <dbReference type="ARBA" id="ARBA00022737"/>
    </source>
</evidence>
<comment type="subcellular location">
    <subcellularLocation>
        <location evidence="1">Cell membrane</location>
        <topology evidence="1">Multi-pass membrane protein</topology>
    </subcellularLocation>
</comment>
<name>A0A841FUE1_9ACTN</name>
<gene>
    <name evidence="14" type="ORF">HNR73_007874</name>
</gene>
<dbReference type="InterPro" id="IPR046342">
    <property type="entry name" value="CBS_dom_sf"/>
</dbReference>
<dbReference type="InterPro" id="IPR000644">
    <property type="entry name" value="CBS_dom"/>
</dbReference>
<dbReference type="InterPro" id="IPR005170">
    <property type="entry name" value="Transptr-assoc_dom"/>
</dbReference>
<dbReference type="EMBL" id="JACHGT010000028">
    <property type="protein sequence ID" value="MBB6039975.1"/>
    <property type="molecule type" value="Genomic_DNA"/>
</dbReference>
<dbReference type="InterPro" id="IPR051676">
    <property type="entry name" value="UPF0053_domain"/>
</dbReference>
<evidence type="ECO:0000256" key="7">
    <source>
        <dbReference type="ARBA" id="ARBA00023122"/>
    </source>
</evidence>
<feature type="domain" description="CNNM transmembrane" evidence="13">
    <location>
        <begin position="6"/>
        <end position="206"/>
    </location>
</feature>